<protein>
    <recommendedName>
        <fullName evidence="3">Biotin carboxylase</fullName>
    </recommendedName>
</protein>
<proteinExistence type="predicted"/>
<dbReference type="OrthoDB" id="572162at2"/>
<accession>A0A5B8NPX4</accession>
<name>A0A5B8NPX4_9CHRO</name>
<evidence type="ECO:0008006" key="3">
    <source>
        <dbReference type="Google" id="ProtNLM"/>
    </source>
</evidence>
<organism evidence="1 2">
    <name type="scientific">Euhalothece natronophila Z-M001</name>
    <dbReference type="NCBI Taxonomy" id="522448"/>
    <lineage>
        <taxon>Bacteria</taxon>
        <taxon>Bacillati</taxon>
        <taxon>Cyanobacteriota</taxon>
        <taxon>Cyanophyceae</taxon>
        <taxon>Oscillatoriophycideae</taxon>
        <taxon>Chroococcales</taxon>
        <taxon>Halothecacae</taxon>
        <taxon>Halothece cluster</taxon>
        <taxon>Euhalothece</taxon>
    </lineage>
</organism>
<dbReference type="InterPro" id="IPR047676">
    <property type="entry name" value="FxLYD_dom"/>
</dbReference>
<gene>
    <name evidence="1" type="ORF">FRE64_14610</name>
</gene>
<dbReference type="NCBIfam" id="NF038353">
    <property type="entry name" value="FxLYD_dom"/>
    <property type="match status" value="1"/>
</dbReference>
<dbReference type="Proteomes" id="UP000318453">
    <property type="component" value="Chromosome"/>
</dbReference>
<dbReference type="EMBL" id="CP042326">
    <property type="protein sequence ID" value="QDZ41064.1"/>
    <property type="molecule type" value="Genomic_DNA"/>
</dbReference>
<dbReference type="AlphaFoldDB" id="A0A5B8NPX4"/>
<reference evidence="1" key="1">
    <citation type="submission" date="2019-08" db="EMBL/GenBank/DDBJ databases">
        <title>Carotenoids and Carotenoid Binding Proteins in the Halophilic Cyanobacterium Euhalothece sp. ZM00.</title>
        <authorList>
            <person name="Cho S.M."/>
            <person name="Song J.Y."/>
            <person name="Park Y.-I."/>
        </authorList>
    </citation>
    <scope>NUCLEOTIDE SEQUENCE [LARGE SCALE GENOMIC DNA]</scope>
    <source>
        <strain evidence="1">Z-M001</strain>
    </source>
</reference>
<keyword evidence="2" id="KW-1185">Reference proteome</keyword>
<sequence>MIFRNLAVVIFSFVFLLIGFLAAPKAEALTQIQISNLSYQDCPEEYQGGLLSYNSEAANCFMVTGEAKNTSGKTIYDADVYGRIYDANGNPVLQNRTRVGSIAEVPPGVSEFSLRISVPANQPTPLKLEQFKASGFSSSVSPRSSF</sequence>
<dbReference type="RefSeq" id="WP_146296901.1">
    <property type="nucleotide sequence ID" value="NZ_CP042326.1"/>
</dbReference>
<evidence type="ECO:0000313" key="2">
    <source>
        <dbReference type="Proteomes" id="UP000318453"/>
    </source>
</evidence>
<evidence type="ECO:0000313" key="1">
    <source>
        <dbReference type="EMBL" id="QDZ41064.1"/>
    </source>
</evidence>
<dbReference type="KEGG" id="enn:FRE64_14610"/>